<dbReference type="AlphaFoldDB" id="A0A7W6EUZ9"/>
<dbReference type="EMBL" id="JACICY010000002">
    <property type="protein sequence ID" value="MBB3859742.1"/>
    <property type="molecule type" value="Genomic_DNA"/>
</dbReference>
<reference evidence="2 3" key="1">
    <citation type="submission" date="2020-08" db="EMBL/GenBank/DDBJ databases">
        <title>Genomic Encyclopedia of Type Strains, Phase IV (KMG-IV): sequencing the most valuable type-strain genomes for metagenomic binning, comparative biology and taxonomic classification.</title>
        <authorList>
            <person name="Goeker M."/>
        </authorList>
    </citation>
    <scope>NUCLEOTIDE SEQUENCE [LARGE SCALE GENOMIC DNA]</scope>
    <source>
        <strain evidence="2 3">DSM 14552</strain>
    </source>
</reference>
<evidence type="ECO:0000256" key="1">
    <source>
        <dbReference type="SAM" id="SignalP"/>
    </source>
</evidence>
<keyword evidence="3" id="KW-1185">Reference proteome</keyword>
<comment type="caution">
    <text evidence="2">The sequence shown here is derived from an EMBL/GenBank/DDBJ whole genome shotgun (WGS) entry which is preliminary data.</text>
</comment>
<dbReference type="Proteomes" id="UP000562395">
    <property type="component" value="Unassembled WGS sequence"/>
</dbReference>
<feature type="signal peptide" evidence="1">
    <location>
        <begin position="1"/>
        <end position="19"/>
    </location>
</feature>
<name>A0A7W6EUZ9_9SPHN</name>
<protein>
    <submittedName>
        <fullName evidence="2">Uncharacterized protein</fullName>
    </submittedName>
</protein>
<dbReference type="RefSeq" id="WP_183612032.1">
    <property type="nucleotide sequence ID" value="NZ_JACICY010000002.1"/>
</dbReference>
<organism evidence="2 3">
    <name type="scientific">Novosphingobium hassiacum</name>
    <dbReference type="NCBI Taxonomy" id="173676"/>
    <lineage>
        <taxon>Bacteria</taxon>
        <taxon>Pseudomonadati</taxon>
        <taxon>Pseudomonadota</taxon>
        <taxon>Alphaproteobacteria</taxon>
        <taxon>Sphingomonadales</taxon>
        <taxon>Sphingomonadaceae</taxon>
        <taxon>Novosphingobium</taxon>
    </lineage>
</organism>
<feature type="chain" id="PRO_5030802253" evidence="1">
    <location>
        <begin position="20"/>
        <end position="228"/>
    </location>
</feature>
<gene>
    <name evidence="2" type="ORF">GGQ88_001003</name>
</gene>
<proteinExistence type="predicted"/>
<sequence>MRFPVSLLVLALATPAVHAATPQPPADLSRLTAAGRVDLRCAAAFAIVATQQAGGDALAGWPPLAARGKRFFADTGTRVMAEAGLARQDVRTALAAEVTSLQSAKDPEAALASLAKPCLDRLDASVPPLTVPDLNQCAAILTLAADELHAREGMTPAAQDVRTLASVLTAREREALIAKGKTGDEADRTVIQARDAMAAEADDDKGGIDKYDVAHCYDLAKPSEKTHY</sequence>
<keyword evidence="1" id="KW-0732">Signal</keyword>
<accession>A0A7W6EUZ9</accession>
<evidence type="ECO:0000313" key="2">
    <source>
        <dbReference type="EMBL" id="MBB3859742.1"/>
    </source>
</evidence>
<evidence type="ECO:0000313" key="3">
    <source>
        <dbReference type="Proteomes" id="UP000562395"/>
    </source>
</evidence>